<dbReference type="InterPro" id="IPR038717">
    <property type="entry name" value="Tc1-like_DDE_dom"/>
</dbReference>
<evidence type="ECO:0000313" key="3">
    <source>
        <dbReference type="Proteomes" id="UP000243542"/>
    </source>
</evidence>
<name>A0A2A9FIK8_9PSEU</name>
<keyword evidence="2" id="KW-0378">Hydrolase</keyword>
<keyword evidence="3" id="KW-1185">Reference proteome</keyword>
<evidence type="ECO:0000313" key="2">
    <source>
        <dbReference type="EMBL" id="PFG50285.1"/>
    </source>
</evidence>
<dbReference type="InterPro" id="IPR036397">
    <property type="entry name" value="RNaseH_sf"/>
</dbReference>
<proteinExistence type="predicted"/>
<dbReference type="GO" id="GO:0004519">
    <property type="term" value="F:endonuclease activity"/>
    <property type="evidence" value="ECO:0007669"/>
    <property type="project" value="UniProtKB-KW"/>
</dbReference>
<keyword evidence="2" id="KW-0540">Nuclease</keyword>
<dbReference type="Gene3D" id="3.30.420.10">
    <property type="entry name" value="Ribonuclease H-like superfamily/Ribonuclease H"/>
    <property type="match status" value="1"/>
</dbReference>
<reference evidence="2 3" key="1">
    <citation type="submission" date="2017-10" db="EMBL/GenBank/DDBJ databases">
        <title>Sequencing the genomes of 1000 actinobacteria strains.</title>
        <authorList>
            <person name="Klenk H.-P."/>
        </authorList>
    </citation>
    <scope>NUCLEOTIDE SEQUENCE [LARGE SCALE GENOMIC DNA]</scope>
    <source>
        <strain evidence="2 3">DSM 46092</strain>
    </source>
</reference>
<dbReference type="Proteomes" id="UP000243542">
    <property type="component" value="Unassembled WGS sequence"/>
</dbReference>
<gene>
    <name evidence="2" type="ORF">ATK36_5501</name>
</gene>
<dbReference type="EMBL" id="PDJK01000002">
    <property type="protein sequence ID" value="PFG50285.1"/>
    <property type="molecule type" value="Genomic_DNA"/>
</dbReference>
<sequence length="191" mass="21251">MAAHKKSARRRGAVICFQDESGFSLLPVVRSTWAPRGQTPVLTHRFSWKRMSMAGVLAYQPDRSQATFVFQTRHGAYNTESLIEFLTDLREHLGGQPATLIWDGLPAHRSAAMTAWLATQPRWLRVEPPPGYAHDLNPMEMMWGNVKAIELANLCPDTIDEAQAAAVTGLERVGSSYELCFAFLDHTGPSL</sequence>
<keyword evidence="2" id="KW-0255">Endonuclease</keyword>
<organism evidence="2 3">
    <name type="scientific">Amycolatopsis sulphurea</name>
    <dbReference type="NCBI Taxonomy" id="76022"/>
    <lineage>
        <taxon>Bacteria</taxon>
        <taxon>Bacillati</taxon>
        <taxon>Actinomycetota</taxon>
        <taxon>Actinomycetes</taxon>
        <taxon>Pseudonocardiales</taxon>
        <taxon>Pseudonocardiaceae</taxon>
        <taxon>Amycolatopsis</taxon>
    </lineage>
</organism>
<dbReference type="Pfam" id="PF13358">
    <property type="entry name" value="DDE_3"/>
    <property type="match status" value="1"/>
</dbReference>
<dbReference type="GO" id="GO:0003676">
    <property type="term" value="F:nucleic acid binding"/>
    <property type="evidence" value="ECO:0007669"/>
    <property type="project" value="InterPro"/>
</dbReference>
<feature type="domain" description="Tc1-like transposase DDE" evidence="1">
    <location>
        <begin position="15"/>
        <end position="150"/>
    </location>
</feature>
<evidence type="ECO:0000259" key="1">
    <source>
        <dbReference type="Pfam" id="PF13358"/>
    </source>
</evidence>
<protein>
    <submittedName>
        <fullName evidence="2">DDE superfamily endonuclease</fullName>
    </submittedName>
</protein>
<comment type="caution">
    <text evidence="2">The sequence shown here is derived from an EMBL/GenBank/DDBJ whole genome shotgun (WGS) entry which is preliminary data.</text>
</comment>
<accession>A0A2A9FIK8</accession>
<dbReference type="AlphaFoldDB" id="A0A2A9FIK8"/>